<gene>
    <name evidence="1" type="ORF">A2Z22_02405</name>
</gene>
<comment type="caution">
    <text evidence="1">The sequence shown here is derived from an EMBL/GenBank/DDBJ whole genome shotgun (WGS) entry which is preliminary data.</text>
</comment>
<organism evidence="1 2">
    <name type="scientific">Candidatus Woesebacteria bacterium RBG_16_34_12</name>
    <dbReference type="NCBI Taxonomy" id="1802480"/>
    <lineage>
        <taxon>Bacteria</taxon>
        <taxon>Candidatus Woeseibacteriota</taxon>
    </lineage>
</organism>
<dbReference type="Proteomes" id="UP000177053">
    <property type="component" value="Unassembled WGS sequence"/>
</dbReference>
<evidence type="ECO:0000313" key="2">
    <source>
        <dbReference type="Proteomes" id="UP000177053"/>
    </source>
</evidence>
<name>A0A1F7X9C2_9BACT</name>
<protein>
    <submittedName>
        <fullName evidence="1">Uncharacterized protein</fullName>
    </submittedName>
</protein>
<accession>A0A1F7X9C2</accession>
<reference evidence="1 2" key="1">
    <citation type="journal article" date="2016" name="Nat. Commun.">
        <title>Thousands of microbial genomes shed light on interconnected biogeochemical processes in an aquifer system.</title>
        <authorList>
            <person name="Anantharaman K."/>
            <person name="Brown C.T."/>
            <person name="Hug L.A."/>
            <person name="Sharon I."/>
            <person name="Castelle C.J."/>
            <person name="Probst A.J."/>
            <person name="Thomas B.C."/>
            <person name="Singh A."/>
            <person name="Wilkins M.J."/>
            <person name="Karaoz U."/>
            <person name="Brodie E.L."/>
            <person name="Williams K.H."/>
            <person name="Hubbard S.S."/>
            <person name="Banfield J.F."/>
        </authorList>
    </citation>
    <scope>NUCLEOTIDE SEQUENCE [LARGE SCALE GENOMIC DNA]</scope>
</reference>
<evidence type="ECO:0000313" key="1">
    <source>
        <dbReference type="EMBL" id="OGM11626.1"/>
    </source>
</evidence>
<sequence length="160" mass="17920">METLPNQPKEVTREKSPERFLQLFEKVSLMSDQGLKEAGSIPRNAVLGGVVGAIVIGSCTDPKSKPKDLDIFIILERKVNPRAHEYVAELRMFFDLSYSEIIEKFELGRLDCPEPISTDSSEIHPSQIIAIRNCQNPLIYAFNRAGALKVSTRLSCLKSQ</sequence>
<proteinExistence type="predicted"/>
<dbReference type="AlphaFoldDB" id="A0A1F7X9C2"/>
<dbReference type="EMBL" id="MGFS01000015">
    <property type="protein sequence ID" value="OGM11626.1"/>
    <property type="molecule type" value="Genomic_DNA"/>
</dbReference>